<protein>
    <submittedName>
        <fullName evidence="1">Uncharacterized protein</fullName>
    </submittedName>
</protein>
<keyword evidence="2" id="KW-1185">Reference proteome</keyword>
<comment type="caution">
    <text evidence="1">The sequence shown here is derived from an EMBL/GenBank/DDBJ whole genome shotgun (WGS) entry which is preliminary data.</text>
</comment>
<organism evidence="1 2">
    <name type="scientific">Rapidithrix thailandica</name>
    <dbReference type="NCBI Taxonomy" id="413964"/>
    <lineage>
        <taxon>Bacteria</taxon>
        <taxon>Pseudomonadati</taxon>
        <taxon>Bacteroidota</taxon>
        <taxon>Cytophagia</taxon>
        <taxon>Cytophagales</taxon>
        <taxon>Flammeovirgaceae</taxon>
        <taxon>Rapidithrix</taxon>
    </lineage>
</organism>
<dbReference type="PROSITE" id="PS51257">
    <property type="entry name" value="PROKAR_LIPOPROTEIN"/>
    <property type="match status" value="1"/>
</dbReference>
<accession>A0AAW9S804</accession>
<dbReference type="EMBL" id="JBDKWZ010000001">
    <property type="protein sequence ID" value="MEN7546876.1"/>
    <property type="molecule type" value="Genomic_DNA"/>
</dbReference>
<dbReference type="AlphaFoldDB" id="A0AAW9S804"/>
<proteinExistence type="predicted"/>
<sequence length="244" mass="28108">MKEAIFLFLTLGILTTSCTKEEYITPEDPYQRKISSFKVVNTPEVLEATVSETDKQIVLVLPYYLGLTAVELDIKALDGYTLIDNPHNDLIEDVTEYLLNKKEPLIYTFKNDKGELFNYSLKMKAYQPDISVNELYNEGDPMKEYPRTAKVDWGDGPQVYENSIWFRSGDIIKRVNGTEVTKVFFIDAQGNEFELKNISTSRTGIYAYFPENMALGEYHIRVENYSKSVALERPVRLIKMYGEV</sequence>
<dbReference type="Proteomes" id="UP001403385">
    <property type="component" value="Unassembled WGS sequence"/>
</dbReference>
<dbReference type="RefSeq" id="WP_346819656.1">
    <property type="nucleotide sequence ID" value="NZ_JBDKWZ010000001.1"/>
</dbReference>
<reference evidence="1 2" key="1">
    <citation type="submission" date="2024-04" db="EMBL/GenBank/DDBJ databases">
        <title>Novel genus in family Flammeovirgaceae.</title>
        <authorList>
            <person name="Nguyen T.H."/>
            <person name="Vuong T.Q."/>
            <person name="Le H."/>
            <person name="Kim S.-G."/>
        </authorList>
    </citation>
    <scope>NUCLEOTIDE SEQUENCE [LARGE SCALE GENOMIC DNA]</scope>
    <source>
        <strain evidence="1 2">JCM 23209</strain>
    </source>
</reference>
<evidence type="ECO:0000313" key="2">
    <source>
        <dbReference type="Proteomes" id="UP001403385"/>
    </source>
</evidence>
<evidence type="ECO:0000313" key="1">
    <source>
        <dbReference type="EMBL" id="MEN7546876.1"/>
    </source>
</evidence>
<gene>
    <name evidence="1" type="ORF">AAG747_03075</name>
</gene>
<name>A0AAW9S804_9BACT</name>